<reference evidence="2 3" key="1">
    <citation type="submission" date="2018-11" db="EMBL/GenBank/DDBJ databases">
        <title>The Potential of Streptomyces as Biocontrol Agents against the Tomato grey mould, Botrytis cinerea (Gray mold) Frontiers in Microbiology.</title>
        <authorList>
            <person name="Li D."/>
        </authorList>
    </citation>
    <scope>NUCLEOTIDE SEQUENCE [LARGE SCALE GENOMIC DNA]</scope>
    <source>
        <strain evidence="2 3">NEAU-LD23</strain>
    </source>
</reference>
<feature type="compositionally biased region" description="Basic residues" evidence="1">
    <location>
        <begin position="61"/>
        <end position="80"/>
    </location>
</feature>
<gene>
    <name evidence="2" type="ORF">EEJ42_13155</name>
</gene>
<dbReference type="Gene3D" id="3.40.50.1460">
    <property type="match status" value="1"/>
</dbReference>
<comment type="caution">
    <text evidence="2">The sequence shown here is derived from an EMBL/GenBank/DDBJ whole genome shotgun (WGS) entry which is preliminary data.</text>
</comment>
<dbReference type="InterPro" id="IPR053137">
    <property type="entry name" value="NLR-like"/>
</dbReference>
<feature type="compositionally biased region" description="Gly residues" evidence="1">
    <location>
        <begin position="12"/>
        <end position="21"/>
    </location>
</feature>
<dbReference type="AlphaFoldDB" id="A0A3M8WBK1"/>
<dbReference type="PANTHER" id="PTHR46082">
    <property type="entry name" value="ATP/GTP-BINDING PROTEIN-RELATED"/>
    <property type="match status" value="1"/>
</dbReference>
<dbReference type="Proteomes" id="UP000275401">
    <property type="component" value="Unassembled WGS sequence"/>
</dbReference>
<evidence type="ECO:0008006" key="4">
    <source>
        <dbReference type="Google" id="ProtNLM"/>
    </source>
</evidence>
<dbReference type="NCBIfam" id="NF047832">
    <property type="entry name" value="caspase_w_EACC1"/>
    <property type="match status" value="1"/>
</dbReference>
<dbReference type="Gene3D" id="1.25.40.10">
    <property type="entry name" value="Tetratricopeptide repeat domain"/>
    <property type="match status" value="1"/>
</dbReference>
<dbReference type="PANTHER" id="PTHR46082:SF6">
    <property type="entry name" value="AAA+ ATPASE DOMAIN-CONTAINING PROTEIN-RELATED"/>
    <property type="match status" value="1"/>
</dbReference>
<evidence type="ECO:0000313" key="3">
    <source>
        <dbReference type="Proteomes" id="UP000275401"/>
    </source>
</evidence>
<protein>
    <recommendedName>
        <fullName evidence="4">Tetratricopeptide repeat protein</fullName>
    </recommendedName>
</protein>
<proteinExistence type="predicted"/>
<dbReference type="SUPFAM" id="SSF48452">
    <property type="entry name" value="TPR-like"/>
    <property type="match status" value="1"/>
</dbReference>
<dbReference type="EMBL" id="RIBZ01000172">
    <property type="protein sequence ID" value="RNG27446.1"/>
    <property type="molecule type" value="Genomic_DNA"/>
</dbReference>
<feature type="compositionally biased region" description="Low complexity" evidence="1">
    <location>
        <begin position="30"/>
        <end position="39"/>
    </location>
</feature>
<dbReference type="InterPro" id="IPR011990">
    <property type="entry name" value="TPR-like_helical_dom_sf"/>
</dbReference>
<feature type="compositionally biased region" description="Basic and acidic residues" evidence="1">
    <location>
        <begin position="110"/>
        <end position="125"/>
    </location>
</feature>
<keyword evidence="3" id="KW-1185">Reference proteome</keyword>
<accession>A0A3M8WBK1</accession>
<evidence type="ECO:0000256" key="1">
    <source>
        <dbReference type="SAM" id="MobiDB-lite"/>
    </source>
</evidence>
<feature type="region of interest" description="Disordered" evidence="1">
    <location>
        <begin position="1"/>
        <end position="139"/>
    </location>
</feature>
<sequence>MDAHHAAWRAPGGNGGSGGVPHFGRRPGAGRKPGAACRMAARRTRTGGPGEAEGGPAARRRDGRGRGAARRLAGRGRRTLRPGGLAAGLAVPAAPLRHQGHGPPPGRAAAGDRRPARDQGVRRGDSPAGAARRRGIAMRLPDSERSRAVLIGTSRYSDPKLPDLPAVRDTIEDLAATLTHPAYGGLSDRHCTVLLDEGDIQQVGRSLRATAAGAEDLLLAYYVGHGLIAPRRQDLYLSLADSEFEDPEFGSLEYRKLRDVVLDSRAGSKVIILDCCFSGRALSGTMAGPEAAVLGQVDVAGTYVMASSQGNEVSLIQDGEKNTAFTGRLIRLLRDGVAGGPELLSIDEVYRRLQTTMTAEGLPAPLQRGSRNAALLALARNRAHRLPDDPARHEAAVALCEAGKYAEAAEAFGALLEEQESLLGADHVATLRTGQWLAHTRGGAGAPAESADRLREIHARQTRLLGPDHPDTLRSRQFLAVNLGESGRRPEAIRMLRLLLFDRRRVLGTDDPATLRTRHVLAHNLARTGERDEAVALLRELAADRERVLGPDHPHTLRARRDLSVLLAAG</sequence>
<organism evidence="2 3">
    <name type="scientific">Streptomyces botrytidirepellens</name>
    <dbReference type="NCBI Taxonomy" id="2486417"/>
    <lineage>
        <taxon>Bacteria</taxon>
        <taxon>Bacillati</taxon>
        <taxon>Actinomycetota</taxon>
        <taxon>Actinomycetes</taxon>
        <taxon>Kitasatosporales</taxon>
        <taxon>Streptomycetaceae</taxon>
        <taxon>Streptomyces</taxon>
    </lineage>
</organism>
<name>A0A3M8WBK1_9ACTN</name>
<evidence type="ECO:0000313" key="2">
    <source>
        <dbReference type="EMBL" id="RNG27446.1"/>
    </source>
</evidence>
<feature type="compositionally biased region" description="Low complexity" evidence="1">
    <location>
        <begin position="81"/>
        <end position="97"/>
    </location>
</feature>
<dbReference type="Pfam" id="PF13374">
    <property type="entry name" value="TPR_10"/>
    <property type="match status" value="3"/>
</dbReference>